<name>S8E247_FOMSC</name>
<protein>
    <submittedName>
        <fullName evidence="2">Uncharacterized protein</fullName>
    </submittedName>
</protein>
<feature type="compositionally biased region" description="Acidic residues" evidence="1">
    <location>
        <begin position="659"/>
        <end position="669"/>
    </location>
</feature>
<proteinExistence type="predicted"/>
<dbReference type="HOGENOM" id="CLU_470084_0_0_1"/>
<feature type="region of interest" description="Disordered" evidence="1">
    <location>
        <begin position="55"/>
        <end position="669"/>
    </location>
</feature>
<dbReference type="STRING" id="743788.S8E247"/>
<organism evidence="2 3">
    <name type="scientific">Fomitopsis schrenkii</name>
    <name type="common">Brown rot fungus</name>
    <dbReference type="NCBI Taxonomy" id="2126942"/>
    <lineage>
        <taxon>Eukaryota</taxon>
        <taxon>Fungi</taxon>
        <taxon>Dikarya</taxon>
        <taxon>Basidiomycota</taxon>
        <taxon>Agaricomycotina</taxon>
        <taxon>Agaricomycetes</taxon>
        <taxon>Polyporales</taxon>
        <taxon>Fomitopsis</taxon>
    </lineage>
</organism>
<feature type="compositionally biased region" description="Polar residues" evidence="1">
    <location>
        <begin position="602"/>
        <end position="615"/>
    </location>
</feature>
<feature type="compositionally biased region" description="Basic residues" evidence="1">
    <location>
        <begin position="500"/>
        <end position="513"/>
    </location>
</feature>
<evidence type="ECO:0000256" key="1">
    <source>
        <dbReference type="SAM" id="MobiDB-lite"/>
    </source>
</evidence>
<gene>
    <name evidence="2" type="ORF">FOMPIDRAFT_1051085</name>
</gene>
<sequence>MAETRTADQTQAQGQDFSIEESRAKRVERLQSKYRNRGGVFKPATHNALLDILLSRGVNGESPSKRRKSRKSIVPIRRESESPTVQRRKSLKSRGEEQGEPEDEAGPKGKGKATGRRKSVAPRKRKSVAPRAKKVAEEDSEGGQPVAGPSHTTKAAAKTTKRKKDDTDPEEEEPPKKAPKRAPPKKTTPTAKKAQEREDAVVDSAPPPKRTTGKRTRRQPEPAEPDSDDEPIVPPKRAKTAHTNKQPLETIPEESDSEEDIPLRLVVRSKVIARDADKGPAPKAKQAQLNAESRSAPKRPSARPPDADEDDAGEDARPPLASRLARPEPTSKSTKKVISKSGAGEDALSAPKRPKAKGKVAVPDDDTEDAQPPASFNRSTEPLAKVPSTSRRKVPTLPEPPAESESDDEPPPPRTKASKPSRAQTKDAARPKNVDDPSDVSNAKEERMTASSAQTVRSGASSRTRGREAQATTVQPAEQESELDDQAASPADDEELVAPKAKRPGKAPNKRGTKAVEEAQDTSSGAPRKRGRGKQAAAPPTGDLDEQPQEPDEPPAPPRKRAKRAAGTDVDGLVDAPAEDAREPDDIQEEPATKPKSKPASRTKNPPASRNSTQAARKPKTLKENFPASRTSHQKAVPMYKPKPKPRMSMFPPPVLVADSDDDPIDFLS</sequence>
<evidence type="ECO:0000313" key="3">
    <source>
        <dbReference type="Proteomes" id="UP000015241"/>
    </source>
</evidence>
<dbReference type="InParanoid" id="S8E247"/>
<feature type="compositionally biased region" description="Basic and acidic residues" evidence="1">
    <location>
        <begin position="424"/>
        <end position="435"/>
    </location>
</feature>
<feature type="compositionally biased region" description="Acidic residues" evidence="1">
    <location>
        <begin position="251"/>
        <end position="260"/>
    </location>
</feature>
<dbReference type="OrthoDB" id="3047765at2759"/>
<dbReference type="EMBL" id="KE504161">
    <property type="protein sequence ID" value="EPS98852.1"/>
    <property type="molecule type" value="Genomic_DNA"/>
</dbReference>
<evidence type="ECO:0000313" key="2">
    <source>
        <dbReference type="EMBL" id="EPS98852.1"/>
    </source>
</evidence>
<dbReference type="Proteomes" id="UP000015241">
    <property type="component" value="Unassembled WGS sequence"/>
</dbReference>
<keyword evidence="3" id="KW-1185">Reference proteome</keyword>
<feature type="compositionally biased region" description="Polar residues" evidence="1">
    <location>
        <begin position="449"/>
        <end position="463"/>
    </location>
</feature>
<feature type="compositionally biased region" description="Basic residues" evidence="1">
    <location>
        <begin position="109"/>
        <end position="133"/>
    </location>
</feature>
<feature type="compositionally biased region" description="Acidic residues" evidence="1">
    <location>
        <begin position="479"/>
        <end position="496"/>
    </location>
</feature>
<reference evidence="2 3" key="1">
    <citation type="journal article" date="2012" name="Science">
        <title>The Paleozoic origin of enzymatic lignin decomposition reconstructed from 31 fungal genomes.</title>
        <authorList>
            <person name="Floudas D."/>
            <person name="Binder M."/>
            <person name="Riley R."/>
            <person name="Barry K."/>
            <person name="Blanchette R.A."/>
            <person name="Henrissat B."/>
            <person name="Martinez A.T."/>
            <person name="Otillar R."/>
            <person name="Spatafora J.W."/>
            <person name="Yadav J.S."/>
            <person name="Aerts A."/>
            <person name="Benoit I."/>
            <person name="Boyd A."/>
            <person name="Carlson A."/>
            <person name="Copeland A."/>
            <person name="Coutinho P.M."/>
            <person name="de Vries R.P."/>
            <person name="Ferreira P."/>
            <person name="Findley K."/>
            <person name="Foster B."/>
            <person name="Gaskell J."/>
            <person name="Glotzer D."/>
            <person name="Gorecki P."/>
            <person name="Heitman J."/>
            <person name="Hesse C."/>
            <person name="Hori C."/>
            <person name="Igarashi K."/>
            <person name="Jurgens J.A."/>
            <person name="Kallen N."/>
            <person name="Kersten P."/>
            <person name="Kohler A."/>
            <person name="Kuees U."/>
            <person name="Kumar T.K.A."/>
            <person name="Kuo A."/>
            <person name="LaButti K."/>
            <person name="Larrondo L.F."/>
            <person name="Lindquist E."/>
            <person name="Ling A."/>
            <person name="Lombard V."/>
            <person name="Lucas S."/>
            <person name="Lundell T."/>
            <person name="Martin R."/>
            <person name="McLaughlin D.J."/>
            <person name="Morgenstern I."/>
            <person name="Morin E."/>
            <person name="Murat C."/>
            <person name="Nagy L.G."/>
            <person name="Nolan M."/>
            <person name="Ohm R.A."/>
            <person name="Patyshakuliyeva A."/>
            <person name="Rokas A."/>
            <person name="Ruiz-Duenas F.J."/>
            <person name="Sabat G."/>
            <person name="Salamov A."/>
            <person name="Samejima M."/>
            <person name="Schmutz J."/>
            <person name="Slot J.C."/>
            <person name="St John F."/>
            <person name="Stenlid J."/>
            <person name="Sun H."/>
            <person name="Sun S."/>
            <person name="Syed K."/>
            <person name="Tsang A."/>
            <person name="Wiebenga A."/>
            <person name="Young D."/>
            <person name="Pisabarro A."/>
            <person name="Eastwood D.C."/>
            <person name="Martin F."/>
            <person name="Cullen D."/>
            <person name="Grigoriev I.V."/>
            <person name="Hibbett D.S."/>
        </authorList>
    </citation>
    <scope>NUCLEOTIDE SEQUENCE</scope>
    <source>
        <strain evidence="3">FP-58527</strain>
    </source>
</reference>
<accession>S8E247</accession>
<dbReference type="eggNOG" id="ENOG502RUZP">
    <property type="taxonomic scope" value="Eukaryota"/>
</dbReference>
<feature type="compositionally biased region" description="Polar residues" evidence="1">
    <location>
        <begin position="7"/>
        <end position="16"/>
    </location>
</feature>
<feature type="compositionally biased region" description="Acidic residues" evidence="1">
    <location>
        <begin position="543"/>
        <end position="553"/>
    </location>
</feature>
<feature type="region of interest" description="Disordered" evidence="1">
    <location>
        <begin position="1"/>
        <end position="24"/>
    </location>
</feature>
<dbReference type="AlphaFoldDB" id="S8E247"/>